<dbReference type="Proteomes" id="UP000024376">
    <property type="component" value="Unassembled WGS sequence"/>
</dbReference>
<evidence type="ECO:0000313" key="3">
    <source>
        <dbReference type="EMBL" id="ETR97099.1"/>
    </source>
</evidence>
<name>A0A024RVA2_HYPJR</name>
<dbReference type="KEGG" id="trr:M419DRAFT_104865"/>
<dbReference type="SUPFAM" id="SSF81383">
    <property type="entry name" value="F-box domain"/>
    <property type="match status" value="1"/>
</dbReference>
<reference evidence="4" key="1">
    <citation type="journal article" date="2013" name="Ind. Biotechnol.">
        <title>Comparative genomics analysis of Trichoderma reesei strains.</title>
        <authorList>
            <person name="Koike H."/>
            <person name="Aerts A."/>
            <person name="LaButti K."/>
            <person name="Grigoriev I.V."/>
            <person name="Baker S.E."/>
        </authorList>
    </citation>
    <scope>NUCLEOTIDE SEQUENCE [LARGE SCALE GENOMIC DNA]</scope>
    <source>
        <strain evidence="4">ATCC 56765 / BCRC 32924 / NRRL 11460 / Rut C-30</strain>
    </source>
</reference>
<sequence>MARINPAAITPAPSQEPFTIQPIIREMLATRRCTSDSIFIVEGIDTIPVPAETPDDDDSYAVRLVLGDGELCIQALLHPDMFQLVERRDVFVGCYVKEAEKKKEKDAEKPMVYLILNELETVGWNESYMAMWRRHEKGKDVEEPAATPAKIRSQDKGKAKASTSSRQWGDNAHGEVDEEDLEDAFEAFEARTFPSRNTTPKKPTTSDARAASAASGSTDKSHHQQQQQQPPHMQPVALPKDWHDPQTPLKLTTLRLIPHLPYAQNWSVNVLAIVTSLSAVEPSHLPPGKQRTARIADPSTSKQVHLTVFLDPEEFTPKVGSAVLLVGVKNHRFDGGSLKKYASDGSRDIGRRWWFEDPWELAWLNVAGIKSCAKDKPQQQSEQSKRLSTGLTSKPRRRRESLDALLDSLSSWDLLYVRNRIRDGHVKMDGFASLKELPPEVFDSIVPHLRLQDVLNCYLVSRDWRETWRNGAVATALCRRFFPGLLELYGGDVPDRHELFVATAKCYLRKHFMSRTKRSFVPWDVGWSSDYFTNVQVPPPSRQLGDLRLVDFGFAPLTICYSNGKIAWQPDNCHIIVDDLYTRERARFSFGVDYITGRPLQLQAVTDSLVVLASSSQQTREARSTRILDNGQTMYYRRSKNVVLPGNLAQCYAYGDMVAFVTKQRQVVIWGWSDSAYELELDYHSETLRQPLSWDRDLGGVPGIMFHPTDTDIVFAAWMYSPAPPDPRIHTIIVVKFERGLPVKRYETDLSHPEYRRHPSSRHSCPSMRLTLSCHKMNAHGGYSIGFVQYVLLEEGAAWDVSEATKNPEWLCICFNVLTESFQLNKYESHRRPHPPHVKPFDLCVWDDEFVIAWYDEYLVSRHYSYGMQFLEAIPVDEDASGCPRTTEVDLATRREQADVAGYMLEIGFARRIFVDNDFLIITTGQGYMVLTCTDGIELPGIVTVDEHGVPKMSENPPWPVAGERIEPPRLPGSWDTRMVTSLQRIPADGDDVV</sequence>
<dbReference type="CDD" id="cd09917">
    <property type="entry name" value="F-box_SF"/>
    <property type="match status" value="1"/>
</dbReference>
<evidence type="ECO:0000256" key="1">
    <source>
        <dbReference type="SAM" id="MobiDB-lite"/>
    </source>
</evidence>
<feature type="compositionally biased region" description="Polar residues" evidence="1">
    <location>
        <begin position="378"/>
        <end position="392"/>
    </location>
</feature>
<dbReference type="EMBL" id="KI911177">
    <property type="protein sequence ID" value="ETR97099.1"/>
    <property type="molecule type" value="Genomic_DNA"/>
</dbReference>
<feature type="region of interest" description="Disordered" evidence="1">
    <location>
        <begin position="189"/>
        <end position="244"/>
    </location>
</feature>
<accession>A0A024RVA2</accession>
<dbReference type="PROSITE" id="PS50181">
    <property type="entry name" value="FBOX"/>
    <property type="match status" value="1"/>
</dbReference>
<gene>
    <name evidence="3" type="ORF">M419DRAFT_104865</name>
</gene>
<organism evidence="3 4">
    <name type="scientific">Hypocrea jecorina (strain ATCC 56765 / BCRC 32924 / NRRL 11460 / Rut C-30)</name>
    <name type="common">Trichoderma reesei</name>
    <dbReference type="NCBI Taxonomy" id="1344414"/>
    <lineage>
        <taxon>Eukaryota</taxon>
        <taxon>Fungi</taxon>
        <taxon>Dikarya</taxon>
        <taxon>Ascomycota</taxon>
        <taxon>Pezizomycotina</taxon>
        <taxon>Sordariomycetes</taxon>
        <taxon>Hypocreomycetidae</taxon>
        <taxon>Hypocreales</taxon>
        <taxon>Hypocreaceae</taxon>
        <taxon>Trichoderma</taxon>
    </lineage>
</organism>
<evidence type="ECO:0000313" key="4">
    <source>
        <dbReference type="Proteomes" id="UP000024376"/>
    </source>
</evidence>
<dbReference type="InterPro" id="IPR036047">
    <property type="entry name" value="F-box-like_dom_sf"/>
</dbReference>
<feature type="domain" description="F-box" evidence="2">
    <location>
        <begin position="431"/>
        <end position="477"/>
    </location>
</feature>
<evidence type="ECO:0000259" key="2">
    <source>
        <dbReference type="PROSITE" id="PS50181"/>
    </source>
</evidence>
<dbReference type="AlphaFoldDB" id="A0A024RVA2"/>
<proteinExistence type="predicted"/>
<feature type="compositionally biased region" description="Polar residues" evidence="1">
    <location>
        <begin position="194"/>
        <end position="203"/>
    </location>
</feature>
<dbReference type="OrthoDB" id="1918685at2759"/>
<protein>
    <recommendedName>
        <fullName evidence="2">F-box domain-containing protein</fullName>
    </recommendedName>
</protein>
<feature type="compositionally biased region" description="Low complexity" evidence="1">
    <location>
        <begin position="205"/>
        <end position="235"/>
    </location>
</feature>
<feature type="region of interest" description="Disordered" evidence="1">
    <location>
        <begin position="374"/>
        <end position="395"/>
    </location>
</feature>
<dbReference type="Gene3D" id="1.20.1280.50">
    <property type="match status" value="1"/>
</dbReference>
<dbReference type="InterPro" id="IPR001810">
    <property type="entry name" value="F-box_dom"/>
</dbReference>
<dbReference type="HOGENOM" id="CLU_352553_0_0_1"/>
<feature type="region of interest" description="Disordered" evidence="1">
    <location>
        <begin position="137"/>
        <end position="176"/>
    </location>
</feature>